<dbReference type="OrthoDB" id="3700556at2759"/>
<dbReference type="Proteomes" id="UP000672032">
    <property type="component" value="Chromosome 5"/>
</dbReference>
<accession>A0A8A3PJ42</accession>
<gene>
    <name evidence="1" type="ORF">DSL72_008247</name>
</gene>
<dbReference type="EMBL" id="CP063409">
    <property type="protein sequence ID" value="QSZ35377.1"/>
    <property type="molecule type" value="Genomic_DNA"/>
</dbReference>
<sequence>MENTTSTWNKSDRIGLPTTAIFRRPRQAEPDKPSIRLSETLQPFAVIPWDLGVPIGIGVMLIVVRDGDYTADIERLEGTGFDRSIPNRAPGPEIREDHLKPQQMLEQIDAGYKRLDQSSAVFDYPDGGPAEKGLQVYLFPNSFAHPFQGDNPPLCGRNARYSANKAI</sequence>
<protein>
    <submittedName>
        <fullName evidence="1">Uncharacterized protein</fullName>
    </submittedName>
</protein>
<proteinExistence type="predicted"/>
<evidence type="ECO:0000313" key="2">
    <source>
        <dbReference type="Proteomes" id="UP000672032"/>
    </source>
</evidence>
<name>A0A8A3PJ42_9HELO</name>
<organism evidence="1 2">
    <name type="scientific">Monilinia vaccinii-corymbosi</name>
    <dbReference type="NCBI Taxonomy" id="61207"/>
    <lineage>
        <taxon>Eukaryota</taxon>
        <taxon>Fungi</taxon>
        <taxon>Dikarya</taxon>
        <taxon>Ascomycota</taxon>
        <taxon>Pezizomycotina</taxon>
        <taxon>Leotiomycetes</taxon>
        <taxon>Helotiales</taxon>
        <taxon>Sclerotiniaceae</taxon>
        <taxon>Monilinia</taxon>
    </lineage>
</organism>
<evidence type="ECO:0000313" key="1">
    <source>
        <dbReference type="EMBL" id="QSZ35377.1"/>
    </source>
</evidence>
<dbReference type="AlphaFoldDB" id="A0A8A3PJ42"/>
<reference evidence="1" key="1">
    <citation type="submission" date="2020-10" db="EMBL/GenBank/DDBJ databases">
        <title>Genome Sequence of Monilinia vaccinii-corymbosi Sheds Light on Mummy Berry Disease Infection of Blueberry and Mating Type.</title>
        <authorList>
            <person name="Yow A.G."/>
            <person name="Zhang Y."/>
            <person name="Bansal K."/>
            <person name="Eacker S.M."/>
            <person name="Sullivan S."/>
            <person name="Liachko I."/>
            <person name="Cubeta M.A."/>
            <person name="Rollins J.A."/>
            <person name="Ashrafi H."/>
        </authorList>
    </citation>
    <scope>NUCLEOTIDE SEQUENCE</scope>
    <source>
        <strain evidence="1">RL-1</strain>
    </source>
</reference>
<keyword evidence="2" id="KW-1185">Reference proteome</keyword>